<dbReference type="CDD" id="cd00093">
    <property type="entry name" value="HTH_XRE"/>
    <property type="match status" value="1"/>
</dbReference>
<name>A0A8S5V3L4_9CAUD</name>
<proteinExistence type="predicted"/>
<dbReference type="GO" id="GO:0003677">
    <property type="term" value="F:DNA binding"/>
    <property type="evidence" value="ECO:0007669"/>
    <property type="project" value="InterPro"/>
</dbReference>
<feature type="domain" description="HTH cro/C1-type" evidence="1">
    <location>
        <begin position="7"/>
        <end position="59"/>
    </location>
</feature>
<dbReference type="Gene3D" id="1.10.260.40">
    <property type="entry name" value="lambda repressor-like DNA-binding domains"/>
    <property type="match status" value="1"/>
</dbReference>
<accession>A0A8S5V3L4</accession>
<organism evidence="2">
    <name type="scientific">Myoviridae sp. ctk6V34</name>
    <dbReference type="NCBI Taxonomy" id="2825164"/>
    <lineage>
        <taxon>Viruses</taxon>
        <taxon>Duplodnaviria</taxon>
        <taxon>Heunggongvirae</taxon>
        <taxon>Uroviricota</taxon>
        <taxon>Caudoviricetes</taxon>
    </lineage>
</organism>
<evidence type="ECO:0000259" key="1">
    <source>
        <dbReference type="PROSITE" id="PS50943"/>
    </source>
</evidence>
<dbReference type="InterPro" id="IPR010982">
    <property type="entry name" value="Lambda_DNA-bd_dom_sf"/>
</dbReference>
<dbReference type="InterPro" id="IPR001387">
    <property type="entry name" value="Cro/C1-type_HTH"/>
</dbReference>
<dbReference type="PROSITE" id="PS50943">
    <property type="entry name" value="HTH_CROC1"/>
    <property type="match status" value="1"/>
</dbReference>
<reference evidence="2" key="1">
    <citation type="journal article" date="2021" name="Proc. Natl. Acad. Sci. U.S.A.">
        <title>A Catalog of Tens of Thousands of Viruses from Human Metagenomes Reveals Hidden Associations with Chronic Diseases.</title>
        <authorList>
            <person name="Tisza M.J."/>
            <person name="Buck C.B."/>
        </authorList>
    </citation>
    <scope>NUCLEOTIDE SEQUENCE</scope>
    <source>
        <strain evidence="2">Ctk6V34</strain>
    </source>
</reference>
<sequence length="124" mass="13914">MNSVDFVKKICSDRGIALSRLEKDCGFGNGYISQLRKGVFPADRLQKIANYLNLSTSYISSCGEENNTFTIDLDNLDGERRKFAESVISLYTSGNCSDDETFHLVYQSVVSNLELIQRIIKDGK</sequence>
<evidence type="ECO:0000313" key="2">
    <source>
        <dbReference type="EMBL" id="DAG01286.1"/>
    </source>
</evidence>
<dbReference type="EMBL" id="BK016190">
    <property type="protein sequence ID" value="DAG01286.1"/>
    <property type="molecule type" value="Genomic_DNA"/>
</dbReference>
<protein>
    <submittedName>
        <fullName evidence="2">Repressor protein</fullName>
    </submittedName>
</protein>